<keyword evidence="3" id="KW-1185">Reference proteome</keyword>
<evidence type="ECO:0000256" key="1">
    <source>
        <dbReference type="SAM" id="MobiDB-lite"/>
    </source>
</evidence>
<dbReference type="EMBL" id="LRBV02000005">
    <property type="status" value="NOT_ANNOTATED_CDS"/>
    <property type="molecule type" value="Genomic_DNA"/>
</dbReference>
<dbReference type="Gramene" id="QL05p043868:mrna">
    <property type="protein sequence ID" value="QL05p043868:mrna"/>
    <property type="gene ID" value="QL05p043868"/>
</dbReference>
<dbReference type="EnsemblPlants" id="QL05p043868:mrna">
    <property type="protein sequence ID" value="QL05p043868:mrna"/>
    <property type="gene ID" value="QL05p043868"/>
</dbReference>
<proteinExistence type="predicted"/>
<dbReference type="PANTHER" id="PTHR12785">
    <property type="entry name" value="SPLICING FACTOR 3B"/>
    <property type="match status" value="1"/>
</dbReference>
<dbReference type="InterPro" id="IPR052584">
    <property type="entry name" value="U2_snRNP_Complex_Component"/>
</dbReference>
<dbReference type="AlphaFoldDB" id="A0A7N2LRF0"/>
<reference evidence="2 3" key="1">
    <citation type="journal article" date="2016" name="G3 (Bethesda)">
        <title>First Draft Assembly and Annotation of the Genome of a California Endemic Oak Quercus lobata Nee (Fagaceae).</title>
        <authorList>
            <person name="Sork V.L."/>
            <person name="Fitz-Gibbon S.T."/>
            <person name="Puiu D."/>
            <person name="Crepeau M."/>
            <person name="Gugger P.F."/>
            <person name="Sherman R."/>
            <person name="Stevens K."/>
            <person name="Langley C.H."/>
            <person name="Pellegrini M."/>
            <person name="Salzberg S.L."/>
        </authorList>
    </citation>
    <scope>NUCLEOTIDE SEQUENCE [LARGE SCALE GENOMIC DNA]</scope>
    <source>
        <strain evidence="2 3">cv. SW786</strain>
    </source>
</reference>
<sequence length="373" mass="42177">MYRHGTTAGIGMVLPVDISMASTTLYKIQCLQPCESIFDKWRNPPLSNGAVANGDLSSNPNPIPNEVVAAVSRRRTPTPPKPPPASLMTMIPRRTTILNRHFRKLKWSMSQSLLSLMMEWMKNLDRLLANLVSVKLLLLRLEESSDNDNKDESAENAASTKKADSDSEEEEQDNPQKEKGVSNKKKKLQRWMQIAELKQICSGPDVVEEHCACPKALVSETGVAVTIMETGLNYHSILLVQLLMSHYWVFFLRGKCGIEKQPFQLPDFFVATGIEKIRQRSGRVEMLQLKLKYIGEVDRQGPKQGNFPILVCLYVGDRVDSSLKDMAIVMKQLDVELYKYALQPPLWHKPEHVAVNKPEVPYGVFELKQYDGP</sequence>
<reference evidence="2" key="2">
    <citation type="submission" date="2021-01" db="UniProtKB">
        <authorList>
            <consortium name="EnsemblPlants"/>
        </authorList>
    </citation>
    <scope>IDENTIFICATION</scope>
</reference>
<evidence type="ECO:0000313" key="2">
    <source>
        <dbReference type="EnsemblPlants" id="QL05p043868:mrna"/>
    </source>
</evidence>
<dbReference type="InParanoid" id="A0A7N2LRF0"/>
<accession>A0A7N2LRF0</accession>
<evidence type="ECO:0000313" key="3">
    <source>
        <dbReference type="Proteomes" id="UP000594261"/>
    </source>
</evidence>
<feature type="compositionally biased region" description="Basic and acidic residues" evidence="1">
    <location>
        <begin position="144"/>
        <end position="153"/>
    </location>
</feature>
<protein>
    <submittedName>
        <fullName evidence="2">Uncharacterized protein</fullName>
    </submittedName>
</protein>
<dbReference type="Proteomes" id="UP000594261">
    <property type="component" value="Chromosome 5"/>
</dbReference>
<organism evidence="2 3">
    <name type="scientific">Quercus lobata</name>
    <name type="common">Valley oak</name>
    <dbReference type="NCBI Taxonomy" id="97700"/>
    <lineage>
        <taxon>Eukaryota</taxon>
        <taxon>Viridiplantae</taxon>
        <taxon>Streptophyta</taxon>
        <taxon>Embryophyta</taxon>
        <taxon>Tracheophyta</taxon>
        <taxon>Spermatophyta</taxon>
        <taxon>Magnoliopsida</taxon>
        <taxon>eudicotyledons</taxon>
        <taxon>Gunneridae</taxon>
        <taxon>Pentapetalae</taxon>
        <taxon>rosids</taxon>
        <taxon>fabids</taxon>
        <taxon>Fagales</taxon>
        <taxon>Fagaceae</taxon>
        <taxon>Quercus</taxon>
    </lineage>
</organism>
<name>A0A7N2LRF0_QUELO</name>
<dbReference type="PANTHER" id="PTHR12785:SF6">
    <property type="entry name" value="SPLICING FACTOR 3B SUBUNIT 2"/>
    <property type="match status" value="1"/>
</dbReference>
<feature type="region of interest" description="Disordered" evidence="1">
    <location>
        <begin position="144"/>
        <end position="185"/>
    </location>
</feature>